<protein>
    <submittedName>
        <fullName evidence="9">TolC family type I secretion outer membrane protein</fullName>
    </submittedName>
</protein>
<sequence>MRKQIGWLSSFTAGVALTATLMSPAAFAESLLEALASAYQNNPSLLAERASLRATDEGVASALSGWRPTVKIDGDAGFSESGFTSSTRDSLQPGSLSLSITEPLYRGGRTEAETQSAEHLIDAGRAGLAVTEQRVLLDGVTAYMDVLRNNTVVQLNRNNERVVQRQLQAARDRFEVGEVTRTDVAQAEARVAQAKADRIGAEGNLISSRATYRQIIGDLPGKLEWPARIGGVPANERNALQAASTANPAIVSANFAELSARDDIDAATSDLLPQVSLRGAYDWSSGVSAFTEELDTLSLSAIITVPLYQSGANHSAVRRSKQIASQRRLEYEEVRRAVFEEVTRAWESLITAQAQISAFQVQVHATELALEGVEQETLVGLRTTLDVLDAEQEVFAARVNLVSAERDAVVSSYWVKATIGELTAQALKLSVERYDADKHYRSVRDKWFGLSPD</sequence>
<name>A0A1B0Z280_9PROT</name>
<evidence type="ECO:0000256" key="5">
    <source>
        <dbReference type="ARBA" id="ARBA00022692"/>
    </source>
</evidence>
<dbReference type="PANTHER" id="PTHR30026">
    <property type="entry name" value="OUTER MEMBRANE PROTEIN TOLC"/>
    <property type="match status" value="1"/>
</dbReference>
<evidence type="ECO:0000256" key="1">
    <source>
        <dbReference type="ARBA" id="ARBA00004442"/>
    </source>
</evidence>
<feature type="signal peptide" evidence="8">
    <location>
        <begin position="1"/>
        <end position="28"/>
    </location>
</feature>
<comment type="similarity">
    <text evidence="2">Belongs to the outer membrane factor (OMF) (TC 1.B.17) family.</text>
</comment>
<dbReference type="GO" id="GO:0009279">
    <property type="term" value="C:cell outer membrane"/>
    <property type="evidence" value="ECO:0007669"/>
    <property type="project" value="UniProtKB-SubCell"/>
</dbReference>
<evidence type="ECO:0000256" key="7">
    <source>
        <dbReference type="ARBA" id="ARBA00023237"/>
    </source>
</evidence>
<evidence type="ECO:0000256" key="3">
    <source>
        <dbReference type="ARBA" id="ARBA00022448"/>
    </source>
</evidence>
<reference evidence="9" key="1">
    <citation type="submission" date="2015-11" db="EMBL/GenBank/DDBJ databases">
        <title>Genomes of Abundant and Widespread Viruses from the Deep Ocean.</title>
        <authorList>
            <person name="Mizuno C.M."/>
            <person name="Ghai R."/>
            <person name="Saghai A."/>
            <person name="Lopez-Garcia P."/>
            <person name="Rodriguez-Valera F."/>
        </authorList>
    </citation>
    <scope>NUCLEOTIDE SEQUENCE</scope>
</reference>
<keyword evidence="3" id="KW-0813">Transport</keyword>
<accession>A0A1B0Z280</accession>
<evidence type="ECO:0000256" key="4">
    <source>
        <dbReference type="ARBA" id="ARBA00022452"/>
    </source>
</evidence>
<proteinExistence type="inferred from homology"/>
<keyword evidence="4" id="KW-1134">Transmembrane beta strand</keyword>
<dbReference type="EMBL" id="KT997804">
    <property type="protein sequence ID" value="ANO58293.1"/>
    <property type="molecule type" value="Genomic_DNA"/>
</dbReference>
<keyword evidence="6" id="KW-0472">Membrane</keyword>
<dbReference type="GO" id="GO:0015288">
    <property type="term" value="F:porin activity"/>
    <property type="evidence" value="ECO:0007669"/>
    <property type="project" value="TreeGrafter"/>
</dbReference>
<dbReference type="Pfam" id="PF02321">
    <property type="entry name" value="OEP"/>
    <property type="match status" value="2"/>
</dbReference>
<organism evidence="9">
    <name type="scientific">uncultured Alphaproteobacteria bacterium</name>
    <dbReference type="NCBI Taxonomy" id="91750"/>
    <lineage>
        <taxon>Bacteria</taxon>
        <taxon>Pseudomonadati</taxon>
        <taxon>Pseudomonadota</taxon>
        <taxon>Alphaproteobacteria</taxon>
        <taxon>environmental samples</taxon>
    </lineage>
</organism>
<dbReference type="NCBIfam" id="TIGR01844">
    <property type="entry name" value="type_I_sec_TolC"/>
    <property type="match status" value="1"/>
</dbReference>
<dbReference type="GO" id="GO:1990281">
    <property type="term" value="C:efflux pump complex"/>
    <property type="evidence" value="ECO:0007669"/>
    <property type="project" value="TreeGrafter"/>
</dbReference>
<dbReference type="Gene3D" id="1.20.1600.10">
    <property type="entry name" value="Outer membrane efflux proteins (OEP)"/>
    <property type="match status" value="1"/>
</dbReference>
<dbReference type="AlphaFoldDB" id="A0A1B0Z280"/>
<keyword evidence="7" id="KW-0998">Cell outer membrane</keyword>
<feature type="chain" id="PRO_5008517709" evidence="8">
    <location>
        <begin position="29"/>
        <end position="453"/>
    </location>
</feature>
<dbReference type="InterPro" id="IPR051906">
    <property type="entry name" value="TolC-like"/>
</dbReference>
<evidence type="ECO:0000256" key="6">
    <source>
        <dbReference type="ARBA" id="ARBA00023136"/>
    </source>
</evidence>
<evidence type="ECO:0000256" key="2">
    <source>
        <dbReference type="ARBA" id="ARBA00007613"/>
    </source>
</evidence>
<dbReference type="InterPro" id="IPR010130">
    <property type="entry name" value="T1SS_OMP_TolC"/>
</dbReference>
<keyword evidence="5" id="KW-0812">Transmembrane</keyword>
<dbReference type="GO" id="GO:0015562">
    <property type="term" value="F:efflux transmembrane transporter activity"/>
    <property type="evidence" value="ECO:0007669"/>
    <property type="project" value="InterPro"/>
</dbReference>
<keyword evidence="8" id="KW-0732">Signal</keyword>
<dbReference type="SUPFAM" id="SSF56954">
    <property type="entry name" value="Outer membrane efflux proteins (OEP)"/>
    <property type="match status" value="1"/>
</dbReference>
<dbReference type="PANTHER" id="PTHR30026:SF22">
    <property type="entry name" value="OUTER MEMBRANE EFFLUX PROTEIN"/>
    <property type="match status" value="1"/>
</dbReference>
<dbReference type="InterPro" id="IPR003423">
    <property type="entry name" value="OMP_efflux"/>
</dbReference>
<evidence type="ECO:0000313" key="9">
    <source>
        <dbReference type="EMBL" id="ANO58293.1"/>
    </source>
</evidence>
<comment type="subcellular location">
    <subcellularLocation>
        <location evidence="1">Cell outer membrane</location>
    </subcellularLocation>
</comment>
<evidence type="ECO:0000256" key="8">
    <source>
        <dbReference type="SAM" id="SignalP"/>
    </source>
</evidence>